<dbReference type="RefSeq" id="XP_004491982.1">
    <property type="nucleotide sequence ID" value="XM_004491925.1"/>
</dbReference>
<reference evidence="2" key="1">
    <citation type="journal article" date="2013" name="Nat. Biotechnol.">
        <title>Draft genome sequence of chickpea (Cicer arietinum) provides a resource for trait improvement.</title>
        <authorList>
            <person name="Varshney R.K."/>
            <person name="Song C."/>
            <person name="Saxena R.K."/>
            <person name="Azam S."/>
            <person name="Yu S."/>
            <person name="Sharpe A.G."/>
            <person name="Cannon S."/>
            <person name="Baek J."/>
            <person name="Rosen B.D."/>
            <person name="Tar'an B."/>
            <person name="Millan T."/>
            <person name="Zhang X."/>
            <person name="Ramsay L.D."/>
            <person name="Iwata A."/>
            <person name="Wang Y."/>
            <person name="Nelson W."/>
            <person name="Farmer A.D."/>
            <person name="Gaur P.M."/>
            <person name="Soderlund C."/>
            <person name="Penmetsa R.V."/>
            <person name="Xu C."/>
            <person name="Bharti A.K."/>
            <person name="He W."/>
            <person name="Winter P."/>
            <person name="Zhao S."/>
            <person name="Hane J.K."/>
            <person name="Carrasquilla-Garcia N."/>
            <person name="Condie J.A."/>
            <person name="Upadhyaya H.D."/>
            <person name="Luo M.C."/>
            <person name="Thudi M."/>
            <person name="Gowda C.L."/>
            <person name="Singh N.P."/>
            <person name="Lichtenzveig J."/>
            <person name="Gali K.K."/>
            <person name="Rubio J."/>
            <person name="Nadarajan N."/>
            <person name="Dolezel J."/>
            <person name="Bansal K.C."/>
            <person name="Xu X."/>
            <person name="Edwards D."/>
            <person name="Zhang G."/>
            <person name="Kahl G."/>
            <person name="Gil J."/>
            <person name="Singh K.B."/>
            <person name="Datta S.K."/>
            <person name="Jackson S.A."/>
            <person name="Wang J."/>
            <person name="Cook D.R."/>
        </authorList>
    </citation>
    <scope>NUCLEOTIDE SEQUENCE [LARGE SCALE GENOMIC DNA]</scope>
    <source>
        <strain evidence="2">cv. CDC Frontier</strain>
    </source>
</reference>
<gene>
    <name evidence="3" type="primary">LOC101491201</name>
</gene>
<evidence type="ECO:0000259" key="1">
    <source>
        <dbReference type="Pfam" id="PF21530"/>
    </source>
</evidence>
<dbReference type="SUPFAM" id="SSF52540">
    <property type="entry name" value="P-loop containing nucleoside triphosphate hydrolases"/>
    <property type="match status" value="1"/>
</dbReference>
<protein>
    <submittedName>
        <fullName evidence="3">Uncharacterized protein LOC101491201</fullName>
    </submittedName>
</protein>
<dbReference type="OrthoDB" id="1930718at2759"/>
<dbReference type="Proteomes" id="UP000087171">
    <property type="component" value="Chromosome Ca3"/>
</dbReference>
<reference evidence="3" key="2">
    <citation type="submission" date="2025-08" db="UniProtKB">
        <authorList>
            <consortium name="RefSeq"/>
        </authorList>
    </citation>
    <scope>IDENTIFICATION</scope>
    <source>
        <tissue evidence="3">Etiolated seedlings</tissue>
    </source>
</reference>
<evidence type="ECO:0000313" key="2">
    <source>
        <dbReference type="Proteomes" id="UP000087171"/>
    </source>
</evidence>
<keyword evidence="2" id="KW-1185">Reference proteome</keyword>
<dbReference type="KEGG" id="cam:101491201"/>
<dbReference type="GeneID" id="101491201"/>
<dbReference type="AlphaFoldDB" id="A0A1S2XPL9"/>
<dbReference type="InterPro" id="IPR027417">
    <property type="entry name" value="P-loop_NTPase"/>
</dbReference>
<feature type="domain" description="DNA helicase Pif1-like 2B" evidence="1">
    <location>
        <begin position="130"/>
        <end position="176"/>
    </location>
</feature>
<dbReference type="STRING" id="3827.A0A1S2XPL9"/>
<dbReference type="InterPro" id="IPR049163">
    <property type="entry name" value="Pif1-like_2B_dom"/>
</dbReference>
<dbReference type="PaxDb" id="3827-XP_004491982.1"/>
<sequence length="205" mass="23148">MRLQSNELDSISKDAMQNFVDWILDVGDGKQCSDIEESSIYIEQNLILPKSHDDVQSIVDAIYPNLNSHIGGTSYLVSWAILTPTNEIVDDINHDISKNFTGEEIIYLSSYSIYKEDFNVQDQDLLYPTEFLNTLKFLDLPSHILRLKKGSVVMLMRNLNQGAGLCNGTRMKITQLEKWFVEGEVLSGSIIGDKVFIPRISLSPS</sequence>
<proteinExistence type="predicted"/>
<dbReference type="PANTHER" id="PTHR10492">
    <property type="match status" value="1"/>
</dbReference>
<evidence type="ECO:0000313" key="3">
    <source>
        <dbReference type="RefSeq" id="XP_004491982.1"/>
    </source>
</evidence>
<organism evidence="2 3">
    <name type="scientific">Cicer arietinum</name>
    <name type="common">Chickpea</name>
    <name type="synonym">Garbanzo</name>
    <dbReference type="NCBI Taxonomy" id="3827"/>
    <lineage>
        <taxon>Eukaryota</taxon>
        <taxon>Viridiplantae</taxon>
        <taxon>Streptophyta</taxon>
        <taxon>Embryophyta</taxon>
        <taxon>Tracheophyta</taxon>
        <taxon>Spermatophyta</taxon>
        <taxon>Magnoliopsida</taxon>
        <taxon>eudicotyledons</taxon>
        <taxon>Gunneridae</taxon>
        <taxon>Pentapetalae</taxon>
        <taxon>rosids</taxon>
        <taxon>fabids</taxon>
        <taxon>Fabales</taxon>
        <taxon>Fabaceae</taxon>
        <taxon>Papilionoideae</taxon>
        <taxon>50 kb inversion clade</taxon>
        <taxon>NPAAA clade</taxon>
        <taxon>Hologalegina</taxon>
        <taxon>IRL clade</taxon>
        <taxon>Cicereae</taxon>
        <taxon>Cicer</taxon>
    </lineage>
</organism>
<dbReference type="Pfam" id="PF21530">
    <property type="entry name" value="Pif1_2B_dom"/>
    <property type="match status" value="1"/>
</dbReference>
<name>A0A1S2XPL9_CICAR</name>
<dbReference type="eggNOG" id="KOG0987">
    <property type="taxonomic scope" value="Eukaryota"/>
</dbReference>
<dbReference type="PANTHER" id="PTHR10492:SF57">
    <property type="entry name" value="ATP-DEPENDENT DNA HELICASE"/>
    <property type="match status" value="1"/>
</dbReference>
<accession>A0A1S2XPL9</accession>